<dbReference type="FunFam" id="3.40.50.720:FF:000173">
    <property type="entry name" value="3-oxoacyl-[acyl-carrier protein] reductase"/>
    <property type="match status" value="1"/>
</dbReference>
<proteinExistence type="inferred from homology"/>
<dbReference type="PROSITE" id="PS00061">
    <property type="entry name" value="ADH_SHORT"/>
    <property type="match status" value="1"/>
</dbReference>
<sequence length="250" mass="26335">MDSNAVKKQWVLVTGGTRGIGRGLVAAFCAAGYDVVFTYQRSHEAAATLVREMADAGAHAAGHCCDSADEEAVNALARGLLVERGAPHAVVNNVGITRDAVLMRMSREQWTDVVNANLNASFYVTRAFAHAMVEEGDGVILQMSSVSGFKGNVGQTNYSATKAAMIGMTRSLALELGRFNVRVNAIAPGFITTEMTAEIPEAKLKSLGAGIPLRRFGSVREVASLATYLASTDAAYITGQTFVIDGGLTA</sequence>
<dbReference type="Pfam" id="PF13561">
    <property type="entry name" value="adh_short_C2"/>
    <property type="match status" value="1"/>
</dbReference>
<dbReference type="NCBIfam" id="NF009466">
    <property type="entry name" value="PRK12826.1-2"/>
    <property type="match status" value="1"/>
</dbReference>
<dbReference type="Gene3D" id="3.40.50.720">
    <property type="entry name" value="NAD(P)-binding Rossmann-like Domain"/>
    <property type="match status" value="1"/>
</dbReference>
<keyword evidence="5" id="KW-1185">Reference proteome</keyword>
<dbReference type="GO" id="GO:0032787">
    <property type="term" value="P:monocarboxylic acid metabolic process"/>
    <property type="evidence" value="ECO:0007669"/>
    <property type="project" value="UniProtKB-ARBA"/>
</dbReference>
<name>A0A7X3FYP4_9BURK</name>
<organism evidence="4 5">
    <name type="scientific">Massilia cellulosiltytica</name>
    <dbReference type="NCBI Taxonomy" id="2683234"/>
    <lineage>
        <taxon>Bacteria</taxon>
        <taxon>Pseudomonadati</taxon>
        <taxon>Pseudomonadota</taxon>
        <taxon>Betaproteobacteria</taxon>
        <taxon>Burkholderiales</taxon>
        <taxon>Oxalobacteraceae</taxon>
        <taxon>Telluria group</taxon>
        <taxon>Massilia</taxon>
    </lineage>
</organism>
<dbReference type="RefSeq" id="WP_056127777.1">
    <property type="nucleotide sequence ID" value="NZ_WSES01000003.1"/>
</dbReference>
<dbReference type="PRINTS" id="PR00080">
    <property type="entry name" value="SDRFAMILY"/>
</dbReference>
<dbReference type="InterPro" id="IPR020904">
    <property type="entry name" value="Sc_DH/Rdtase_CS"/>
</dbReference>
<comment type="caution">
    <text evidence="4">The sequence shown here is derived from an EMBL/GenBank/DDBJ whole genome shotgun (WGS) entry which is preliminary data.</text>
</comment>
<dbReference type="Proteomes" id="UP000443353">
    <property type="component" value="Unassembled WGS sequence"/>
</dbReference>
<dbReference type="GO" id="GO:0016491">
    <property type="term" value="F:oxidoreductase activity"/>
    <property type="evidence" value="ECO:0007669"/>
    <property type="project" value="UniProtKB-KW"/>
</dbReference>
<dbReference type="PANTHER" id="PTHR42879">
    <property type="entry name" value="3-OXOACYL-(ACYL-CARRIER-PROTEIN) REDUCTASE"/>
    <property type="match status" value="1"/>
</dbReference>
<gene>
    <name evidence="4" type="ORF">GPY61_10920</name>
</gene>
<accession>A0A7X3FYP4</accession>
<dbReference type="EMBL" id="WSES01000003">
    <property type="protein sequence ID" value="MVW60443.1"/>
    <property type="molecule type" value="Genomic_DNA"/>
</dbReference>
<keyword evidence="2" id="KW-0560">Oxidoreductase</keyword>
<evidence type="ECO:0000256" key="2">
    <source>
        <dbReference type="ARBA" id="ARBA00023002"/>
    </source>
</evidence>
<feature type="domain" description="Ketoreductase" evidence="3">
    <location>
        <begin position="9"/>
        <end position="189"/>
    </location>
</feature>
<dbReference type="SUPFAM" id="SSF51735">
    <property type="entry name" value="NAD(P)-binding Rossmann-fold domains"/>
    <property type="match status" value="1"/>
</dbReference>
<dbReference type="PRINTS" id="PR00081">
    <property type="entry name" value="GDHRDH"/>
</dbReference>
<evidence type="ECO:0000259" key="3">
    <source>
        <dbReference type="SMART" id="SM00822"/>
    </source>
</evidence>
<evidence type="ECO:0000256" key="1">
    <source>
        <dbReference type="ARBA" id="ARBA00006484"/>
    </source>
</evidence>
<evidence type="ECO:0000313" key="4">
    <source>
        <dbReference type="EMBL" id="MVW60443.1"/>
    </source>
</evidence>
<evidence type="ECO:0000313" key="5">
    <source>
        <dbReference type="Proteomes" id="UP000443353"/>
    </source>
</evidence>
<protein>
    <submittedName>
        <fullName evidence="4">SDR family oxidoreductase</fullName>
    </submittedName>
</protein>
<dbReference type="SMART" id="SM00822">
    <property type="entry name" value="PKS_KR"/>
    <property type="match status" value="1"/>
</dbReference>
<dbReference type="AlphaFoldDB" id="A0A7X3FYP4"/>
<dbReference type="InterPro" id="IPR036291">
    <property type="entry name" value="NAD(P)-bd_dom_sf"/>
</dbReference>
<dbReference type="InterPro" id="IPR002347">
    <property type="entry name" value="SDR_fam"/>
</dbReference>
<comment type="similarity">
    <text evidence="1">Belongs to the short-chain dehydrogenases/reductases (SDR) family.</text>
</comment>
<reference evidence="4 5" key="1">
    <citation type="submission" date="2019-12" db="EMBL/GenBank/DDBJ databases">
        <authorList>
            <person name="Li C."/>
            <person name="Zhao J."/>
        </authorList>
    </citation>
    <scope>NUCLEOTIDE SEQUENCE [LARGE SCALE GENOMIC DNA]</scope>
    <source>
        <strain evidence="4 5">NEAU-DD11</strain>
    </source>
</reference>
<dbReference type="InterPro" id="IPR057326">
    <property type="entry name" value="KR_dom"/>
</dbReference>
<dbReference type="InterPro" id="IPR050259">
    <property type="entry name" value="SDR"/>
</dbReference>
<dbReference type="PANTHER" id="PTHR42879:SF2">
    <property type="entry name" value="3-OXOACYL-[ACYL-CARRIER-PROTEIN] REDUCTASE FABG"/>
    <property type="match status" value="1"/>
</dbReference>